<reference evidence="2" key="1">
    <citation type="submission" date="2021-02" db="EMBL/GenBank/DDBJ databases">
        <authorList>
            <person name="Nowell W R."/>
        </authorList>
    </citation>
    <scope>NUCLEOTIDE SEQUENCE</scope>
</reference>
<proteinExistence type="predicted"/>
<gene>
    <name evidence="2" type="ORF">EDS130_LOCUS15800</name>
</gene>
<sequence length="112" mass="12807">MVHINSSKLNRVRAETFLQLKDGTFTVECGIRVSIQYLRDLFTAKVDERYFNKQNGSIDNDSDTSTTSDDNAAISPKRPLMLLAAEQANVGENRSFCLLYSTCIFIFLYNYY</sequence>
<dbReference type="Proteomes" id="UP000663852">
    <property type="component" value="Unassembled WGS sequence"/>
</dbReference>
<evidence type="ECO:0000313" key="2">
    <source>
        <dbReference type="EMBL" id="CAF1019179.1"/>
    </source>
</evidence>
<name>A0A814IAJ3_ADIRI</name>
<dbReference type="EMBL" id="CAJNOJ010000067">
    <property type="protein sequence ID" value="CAF1019179.1"/>
    <property type="molecule type" value="Genomic_DNA"/>
</dbReference>
<dbReference type="OrthoDB" id="10032771at2759"/>
<dbReference type="AlphaFoldDB" id="A0A814IAJ3"/>
<accession>A0A814IAJ3</accession>
<comment type="caution">
    <text evidence="2">The sequence shown here is derived from an EMBL/GenBank/DDBJ whole genome shotgun (WGS) entry which is preliminary data.</text>
</comment>
<organism evidence="2 3">
    <name type="scientific">Adineta ricciae</name>
    <name type="common">Rotifer</name>
    <dbReference type="NCBI Taxonomy" id="249248"/>
    <lineage>
        <taxon>Eukaryota</taxon>
        <taxon>Metazoa</taxon>
        <taxon>Spiralia</taxon>
        <taxon>Gnathifera</taxon>
        <taxon>Rotifera</taxon>
        <taxon>Eurotatoria</taxon>
        <taxon>Bdelloidea</taxon>
        <taxon>Adinetida</taxon>
        <taxon>Adinetidae</taxon>
        <taxon>Adineta</taxon>
    </lineage>
</organism>
<evidence type="ECO:0000256" key="1">
    <source>
        <dbReference type="SAM" id="MobiDB-lite"/>
    </source>
</evidence>
<evidence type="ECO:0000313" key="3">
    <source>
        <dbReference type="Proteomes" id="UP000663852"/>
    </source>
</evidence>
<protein>
    <submittedName>
        <fullName evidence="2">Uncharacterized protein</fullName>
    </submittedName>
</protein>
<feature type="compositionally biased region" description="Low complexity" evidence="1">
    <location>
        <begin position="57"/>
        <end position="73"/>
    </location>
</feature>
<feature type="region of interest" description="Disordered" evidence="1">
    <location>
        <begin position="53"/>
        <end position="73"/>
    </location>
</feature>